<dbReference type="SUPFAM" id="SSF46626">
    <property type="entry name" value="Cytochrome c"/>
    <property type="match status" value="1"/>
</dbReference>
<proteinExistence type="predicted"/>
<gene>
    <name evidence="8" type="primary">copM</name>
    <name evidence="8" type="ORF">AOT14_18180</name>
</gene>
<evidence type="ECO:0000256" key="2">
    <source>
        <dbReference type="ARBA" id="ARBA00022723"/>
    </source>
</evidence>
<name>A0A0S1AZG1_9GAMM</name>
<dbReference type="InterPro" id="IPR036909">
    <property type="entry name" value="Cyt_c-like_dom_sf"/>
</dbReference>
<dbReference type="AlphaFoldDB" id="A0A0S1AZG1"/>
<feature type="compositionally biased region" description="Basic and acidic residues" evidence="5">
    <location>
        <begin position="272"/>
        <end position="282"/>
    </location>
</feature>
<dbReference type="PROSITE" id="PS51007">
    <property type="entry name" value="CYTC"/>
    <property type="match status" value="1"/>
</dbReference>
<feature type="region of interest" description="Disordered" evidence="5">
    <location>
        <begin position="169"/>
        <end position="282"/>
    </location>
</feature>
<evidence type="ECO:0000256" key="5">
    <source>
        <dbReference type="SAM" id="MobiDB-lite"/>
    </source>
</evidence>
<evidence type="ECO:0000256" key="1">
    <source>
        <dbReference type="ARBA" id="ARBA00022617"/>
    </source>
</evidence>
<feature type="domain" description="Cytochrome c" evidence="7">
    <location>
        <begin position="72"/>
        <end position="156"/>
    </location>
</feature>
<dbReference type="InterPro" id="IPR009056">
    <property type="entry name" value="Cyt_c-like_dom"/>
</dbReference>
<feature type="compositionally biased region" description="Basic and acidic residues" evidence="5">
    <location>
        <begin position="172"/>
        <end position="211"/>
    </location>
</feature>
<reference evidence="8 9" key="1">
    <citation type="journal article" date="2015" name="Genome Announc.">
        <title>Complete Genome Sequencing of Stenotrophomonas acidaminiphila ZAC14D2_NAIMI4_2, a Multidrug-Resistant Strain Isolated from Sediments of a Polluted River in Mexico, Uncovers New Antibiotic Resistance Genes and a Novel Class-II Lasso Peptide Biosynthesis Gene Cluster.</title>
        <authorList>
            <person name="Vinuesa P."/>
            <person name="Ochoa-Sanchez L.E."/>
        </authorList>
    </citation>
    <scope>NUCLEOTIDE SEQUENCE [LARGE SCALE GENOMIC DNA]</scope>
    <source>
        <strain evidence="8 9">ZAC14D2_NAIMI4_2</strain>
    </source>
</reference>
<evidence type="ECO:0000256" key="3">
    <source>
        <dbReference type="ARBA" id="ARBA00023004"/>
    </source>
</evidence>
<dbReference type="KEGG" id="sacz:AOT14_18180"/>
<keyword evidence="2 4" id="KW-0479">Metal-binding</keyword>
<feature type="chain" id="PRO_5006588470" evidence="6">
    <location>
        <begin position="25"/>
        <end position="282"/>
    </location>
</feature>
<evidence type="ECO:0000313" key="9">
    <source>
        <dbReference type="Proteomes" id="UP000061010"/>
    </source>
</evidence>
<accession>A0A0S1AZG1</accession>
<dbReference type="EMBL" id="CP012900">
    <property type="protein sequence ID" value="ALJ28197.1"/>
    <property type="molecule type" value="Genomic_DNA"/>
</dbReference>
<protein>
    <submittedName>
        <fullName evidence="8">Cytochrome c family protein</fullName>
    </submittedName>
</protein>
<evidence type="ECO:0000259" key="7">
    <source>
        <dbReference type="PROSITE" id="PS51007"/>
    </source>
</evidence>
<sequence length="282" mass="29580" precursor="true">MKSNKKMWVWLGAGVALVAVVATAAVSLGVYNVAADDPHSRPVYALLETARERSIEVRAAKLQVPTNLDDPERIRQGAGNYNAMCVTCHLSPDAAATEMSKGLYPAPPNLSKHPVGPAEAFWVIKHGIKASGMPAWGGSMDDEFIWNMSAFLQKLPKLDKAGYQALVASSDGHSHGGGETGGHSHGEEAGADHHGGGDSEEMGDGHGHGQGHEAGGMGMDMSKPKEGTTHVHADGKTHVHAAEPAKQPAQAKSEGEHDQHGSMPAKPAEPAPKADDGHDHQH</sequence>
<dbReference type="GO" id="GO:0020037">
    <property type="term" value="F:heme binding"/>
    <property type="evidence" value="ECO:0007669"/>
    <property type="project" value="InterPro"/>
</dbReference>
<keyword evidence="3 4" id="KW-0408">Iron</keyword>
<organism evidence="8 9">
    <name type="scientific">Stenotrophomonas acidaminiphila</name>
    <dbReference type="NCBI Taxonomy" id="128780"/>
    <lineage>
        <taxon>Bacteria</taxon>
        <taxon>Pseudomonadati</taxon>
        <taxon>Pseudomonadota</taxon>
        <taxon>Gammaproteobacteria</taxon>
        <taxon>Lysobacterales</taxon>
        <taxon>Lysobacteraceae</taxon>
        <taxon>Stenotrophomonas</taxon>
    </lineage>
</organism>
<keyword evidence="6" id="KW-0732">Signal</keyword>
<keyword evidence="9" id="KW-1185">Reference proteome</keyword>
<evidence type="ECO:0000256" key="4">
    <source>
        <dbReference type="PROSITE-ProRule" id="PRU00433"/>
    </source>
</evidence>
<dbReference type="Pfam" id="PF13442">
    <property type="entry name" value="Cytochrome_CBB3"/>
    <property type="match status" value="1"/>
</dbReference>
<keyword evidence="1 4" id="KW-0349">Heme</keyword>
<dbReference type="GO" id="GO:0046872">
    <property type="term" value="F:metal ion binding"/>
    <property type="evidence" value="ECO:0007669"/>
    <property type="project" value="UniProtKB-KW"/>
</dbReference>
<feature type="signal peptide" evidence="6">
    <location>
        <begin position="1"/>
        <end position="24"/>
    </location>
</feature>
<dbReference type="Gene3D" id="1.10.760.10">
    <property type="entry name" value="Cytochrome c-like domain"/>
    <property type="match status" value="1"/>
</dbReference>
<evidence type="ECO:0000313" key="8">
    <source>
        <dbReference type="EMBL" id="ALJ28197.1"/>
    </source>
</evidence>
<dbReference type="PATRIC" id="fig|128780.6.peg.1820"/>
<evidence type="ECO:0000256" key="6">
    <source>
        <dbReference type="SAM" id="SignalP"/>
    </source>
</evidence>
<dbReference type="Proteomes" id="UP000061010">
    <property type="component" value="Chromosome"/>
</dbReference>
<feature type="compositionally biased region" description="Basic and acidic residues" evidence="5">
    <location>
        <begin position="222"/>
        <end position="243"/>
    </location>
</feature>
<dbReference type="GO" id="GO:0009055">
    <property type="term" value="F:electron transfer activity"/>
    <property type="evidence" value="ECO:0007669"/>
    <property type="project" value="InterPro"/>
</dbReference>